<evidence type="ECO:0000256" key="2">
    <source>
        <dbReference type="SAM" id="Phobius"/>
    </source>
</evidence>
<feature type="region of interest" description="Disordered" evidence="1">
    <location>
        <begin position="1"/>
        <end position="59"/>
    </location>
</feature>
<feature type="transmembrane region" description="Helical" evidence="2">
    <location>
        <begin position="298"/>
        <end position="319"/>
    </location>
</feature>
<dbReference type="OrthoDB" id="3297477at2"/>
<evidence type="ECO:0000313" key="3">
    <source>
        <dbReference type="EMBL" id="GCD34810.1"/>
    </source>
</evidence>
<keyword evidence="2" id="KW-1133">Transmembrane helix</keyword>
<keyword evidence="2" id="KW-0812">Transmembrane</keyword>
<dbReference type="GeneID" id="95621519"/>
<dbReference type="GO" id="GO:0005886">
    <property type="term" value="C:plasma membrane"/>
    <property type="evidence" value="ECO:0007669"/>
    <property type="project" value="UniProtKB-SubCell"/>
</dbReference>
<sequence length="324" mass="33942">MTLQAQQPPAGPPPQQAPYQQPHQPAPHQQAHQQAAPQQAQQPPHQQQIPAAWQAAGPSGAGPAYVSPIPVRRTTLGHALASEWTKIRSVRSTMWTLGVLVLLNVGIGLLTALALADPDRVVEPKLGFAWFGLLLGTLCVIPLGVLVISSEYGTGMIRTTFTACPSRARVLTAKAIVLFGLTFVVTTVSNALVAVAHAGMLTGPAPTGDEWLRATVGAGLFVAVLSLLSLAAGTLLRHSAGAISAMTGLVLLPMLMAVFMITSESLRPFATKLIEYSVPNNLASLYGQPFMPDGPTGWQPLLLLAGVTAVVLGGAYAALQKRDV</sequence>
<feature type="compositionally biased region" description="Low complexity" evidence="1">
    <location>
        <begin position="17"/>
        <end position="56"/>
    </location>
</feature>
<protein>
    <submittedName>
        <fullName evidence="3">ABC transporter</fullName>
    </submittedName>
</protein>
<proteinExistence type="predicted"/>
<feature type="transmembrane region" description="Helical" evidence="2">
    <location>
        <begin position="128"/>
        <end position="148"/>
    </location>
</feature>
<accession>A0A7U9PXZ7</accession>
<feature type="transmembrane region" description="Helical" evidence="2">
    <location>
        <begin position="243"/>
        <end position="262"/>
    </location>
</feature>
<dbReference type="AlphaFoldDB" id="A0A7U9PXZ7"/>
<dbReference type="PANTHER" id="PTHR37305">
    <property type="entry name" value="INTEGRAL MEMBRANE PROTEIN-RELATED"/>
    <property type="match status" value="1"/>
</dbReference>
<dbReference type="GO" id="GO:0140359">
    <property type="term" value="F:ABC-type transporter activity"/>
    <property type="evidence" value="ECO:0007669"/>
    <property type="project" value="InterPro"/>
</dbReference>
<dbReference type="Proteomes" id="UP000287830">
    <property type="component" value="Unassembled WGS sequence"/>
</dbReference>
<keyword evidence="2" id="KW-0472">Membrane</keyword>
<organism evidence="3 4">
    <name type="scientific">Streptomyces chrestomyceticus JCM 4735</name>
    <dbReference type="NCBI Taxonomy" id="1306181"/>
    <lineage>
        <taxon>Bacteria</taxon>
        <taxon>Bacillati</taxon>
        <taxon>Actinomycetota</taxon>
        <taxon>Actinomycetes</taxon>
        <taxon>Kitasatosporales</taxon>
        <taxon>Streptomycetaceae</taxon>
        <taxon>Streptomyces</taxon>
    </lineage>
</organism>
<gene>
    <name evidence="3" type="ORF">OEIGOIKO_02549</name>
</gene>
<feature type="transmembrane region" description="Helical" evidence="2">
    <location>
        <begin position="94"/>
        <end position="116"/>
    </location>
</feature>
<dbReference type="RefSeq" id="WP_125044934.1">
    <property type="nucleotide sequence ID" value="NZ_BHZC01000001.1"/>
</dbReference>
<name>A0A7U9PXZ7_9ACTN</name>
<comment type="caution">
    <text evidence="3">The sequence shown here is derived from an EMBL/GenBank/DDBJ whole genome shotgun (WGS) entry which is preliminary data.</text>
</comment>
<feature type="transmembrane region" description="Helical" evidence="2">
    <location>
        <begin position="211"/>
        <end position="236"/>
    </location>
</feature>
<evidence type="ECO:0000256" key="1">
    <source>
        <dbReference type="SAM" id="MobiDB-lite"/>
    </source>
</evidence>
<evidence type="ECO:0000313" key="4">
    <source>
        <dbReference type="Proteomes" id="UP000287830"/>
    </source>
</evidence>
<dbReference type="EMBL" id="BHZC01000001">
    <property type="protein sequence ID" value="GCD34810.1"/>
    <property type="molecule type" value="Genomic_DNA"/>
</dbReference>
<feature type="transmembrane region" description="Helical" evidence="2">
    <location>
        <begin position="176"/>
        <end position="199"/>
    </location>
</feature>
<reference evidence="3 4" key="1">
    <citation type="submission" date="2018-11" db="EMBL/GenBank/DDBJ databases">
        <title>Whole genome sequence of Streptomyces chrestomyceticus NBRC 13444(T).</title>
        <authorList>
            <person name="Komaki H."/>
            <person name="Tamura T."/>
        </authorList>
    </citation>
    <scope>NUCLEOTIDE SEQUENCE [LARGE SCALE GENOMIC DNA]</scope>
    <source>
        <strain evidence="3 4">NBRC 13444</strain>
    </source>
</reference>
<dbReference type="PANTHER" id="PTHR37305:SF1">
    <property type="entry name" value="MEMBRANE PROTEIN"/>
    <property type="match status" value="1"/>
</dbReference>